<dbReference type="AlphaFoldDB" id="A0A0R3PD86"/>
<dbReference type="Proteomes" id="UP000267027">
    <property type="component" value="Unassembled WGS sequence"/>
</dbReference>
<dbReference type="WBParaSite" id="ACOC_0000186601-mRNA-1">
    <property type="protein sequence ID" value="ACOC_0000186601-mRNA-1"/>
    <property type="gene ID" value="ACOC_0000186601"/>
</dbReference>
<accession>A0A0R3PD86</accession>
<reference evidence="3" key="1">
    <citation type="submission" date="2017-02" db="UniProtKB">
        <authorList>
            <consortium name="WormBaseParasite"/>
        </authorList>
    </citation>
    <scope>IDENTIFICATION</scope>
</reference>
<protein>
    <submittedName>
        <fullName evidence="3">Ovule protein</fullName>
    </submittedName>
</protein>
<evidence type="ECO:0000313" key="1">
    <source>
        <dbReference type="EMBL" id="VDM53452.1"/>
    </source>
</evidence>
<name>A0A0R3PD86_ANGCS</name>
<reference evidence="1 2" key="2">
    <citation type="submission" date="2018-11" db="EMBL/GenBank/DDBJ databases">
        <authorList>
            <consortium name="Pathogen Informatics"/>
        </authorList>
    </citation>
    <scope>NUCLEOTIDE SEQUENCE [LARGE SCALE GENOMIC DNA]</scope>
    <source>
        <strain evidence="1 2">Costa Rica</strain>
    </source>
</reference>
<sequence length="105" mass="12352">MDPYEQYRFISFSFLFLSDPFKLLNWIFGWPSFPVYGRPQHNFPYFGVLLVYPLWSLESQGQLGQSLPQVGTTRGSRRICGSKEIYHHATSLILGWWWISPLVYS</sequence>
<gene>
    <name evidence="1" type="ORF">ACOC_LOCUS1867</name>
</gene>
<proteinExistence type="predicted"/>
<keyword evidence="2" id="KW-1185">Reference proteome</keyword>
<evidence type="ECO:0000313" key="3">
    <source>
        <dbReference type="WBParaSite" id="ACOC_0000186601-mRNA-1"/>
    </source>
</evidence>
<evidence type="ECO:0000313" key="2">
    <source>
        <dbReference type="Proteomes" id="UP000267027"/>
    </source>
</evidence>
<organism evidence="3">
    <name type="scientific">Angiostrongylus costaricensis</name>
    <name type="common">Nematode worm</name>
    <dbReference type="NCBI Taxonomy" id="334426"/>
    <lineage>
        <taxon>Eukaryota</taxon>
        <taxon>Metazoa</taxon>
        <taxon>Ecdysozoa</taxon>
        <taxon>Nematoda</taxon>
        <taxon>Chromadorea</taxon>
        <taxon>Rhabditida</taxon>
        <taxon>Rhabditina</taxon>
        <taxon>Rhabditomorpha</taxon>
        <taxon>Strongyloidea</taxon>
        <taxon>Metastrongylidae</taxon>
        <taxon>Angiostrongylus</taxon>
    </lineage>
</organism>
<dbReference type="EMBL" id="UYYA01000309">
    <property type="protein sequence ID" value="VDM53452.1"/>
    <property type="molecule type" value="Genomic_DNA"/>
</dbReference>